<dbReference type="GO" id="GO:0046872">
    <property type="term" value="F:metal ion binding"/>
    <property type="evidence" value="ECO:0007669"/>
    <property type="project" value="InterPro"/>
</dbReference>
<dbReference type="SUPFAM" id="SSF53649">
    <property type="entry name" value="Alkaline phosphatase-like"/>
    <property type="match status" value="1"/>
</dbReference>
<dbReference type="GO" id="GO:0016787">
    <property type="term" value="F:hydrolase activity"/>
    <property type="evidence" value="ECO:0007669"/>
    <property type="project" value="UniProtKB-KW"/>
</dbReference>
<comment type="caution">
    <text evidence="5">The sequence shown here is derived from an EMBL/GenBank/DDBJ whole genome shotgun (WGS) entry which is preliminary data.</text>
</comment>
<evidence type="ECO:0000256" key="1">
    <source>
        <dbReference type="ARBA" id="ARBA00022801"/>
    </source>
</evidence>
<evidence type="ECO:0000259" key="4">
    <source>
        <dbReference type="SMART" id="SM00477"/>
    </source>
</evidence>
<dbReference type="PANTHER" id="PTHR10151">
    <property type="entry name" value="ECTONUCLEOTIDE PYROPHOSPHATASE/PHOSPHODIESTERASE"/>
    <property type="match status" value="1"/>
</dbReference>
<dbReference type="Gene3D" id="3.30.1360.180">
    <property type="match status" value="1"/>
</dbReference>
<keyword evidence="1" id="KW-0378">Hydrolase</keyword>
<reference evidence="5 6" key="1">
    <citation type="journal article" date="2017" name="PLoS Biol.">
        <title>The sea cucumber genome provides insights into morphological evolution and visceral regeneration.</title>
        <authorList>
            <person name="Zhang X."/>
            <person name="Sun L."/>
            <person name="Yuan J."/>
            <person name="Sun Y."/>
            <person name="Gao Y."/>
            <person name="Zhang L."/>
            <person name="Li S."/>
            <person name="Dai H."/>
            <person name="Hamel J.F."/>
            <person name="Liu C."/>
            <person name="Yu Y."/>
            <person name="Liu S."/>
            <person name="Lin W."/>
            <person name="Guo K."/>
            <person name="Jin S."/>
            <person name="Xu P."/>
            <person name="Storey K.B."/>
            <person name="Huan P."/>
            <person name="Zhang T."/>
            <person name="Zhou Y."/>
            <person name="Zhang J."/>
            <person name="Lin C."/>
            <person name="Li X."/>
            <person name="Xing L."/>
            <person name="Huo D."/>
            <person name="Sun M."/>
            <person name="Wang L."/>
            <person name="Mercier A."/>
            <person name="Li F."/>
            <person name="Yang H."/>
            <person name="Xiang J."/>
        </authorList>
    </citation>
    <scope>NUCLEOTIDE SEQUENCE [LARGE SCALE GENOMIC DNA]</scope>
    <source>
        <strain evidence="5">Shaxun</strain>
        <tissue evidence="5">Muscle</tissue>
    </source>
</reference>
<dbReference type="Gene3D" id="3.40.570.10">
    <property type="entry name" value="Extracellular Endonuclease, subunit A"/>
    <property type="match status" value="1"/>
</dbReference>
<keyword evidence="3" id="KW-0472">Membrane</keyword>
<keyword evidence="3" id="KW-0812">Transmembrane</keyword>
<dbReference type="GO" id="GO:0003676">
    <property type="term" value="F:nucleic acid binding"/>
    <property type="evidence" value="ECO:0007669"/>
    <property type="project" value="InterPro"/>
</dbReference>
<protein>
    <submittedName>
        <fullName evidence="5">Putative venom phosphodiesterase 2</fullName>
    </submittedName>
</protein>
<evidence type="ECO:0000313" key="6">
    <source>
        <dbReference type="Proteomes" id="UP000230750"/>
    </source>
</evidence>
<evidence type="ECO:0000256" key="2">
    <source>
        <dbReference type="ARBA" id="ARBA00023180"/>
    </source>
</evidence>
<feature type="transmembrane region" description="Helical" evidence="3">
    <location>
        <begin position="12"/>
        <end position="32"/>
    </location>
</feature>
<gene>
    <name evidence="5" type="ORF">BSL78_07654</name>
</gene>
<dbReference type="SUPFAM" id="SSF54060">
    <property type="entry name" value="His-Me finger endonucleases"/>
    <property type="match status" value="1"/>
</dbReference>
<dbReference type="InterPro" id="IPR002591">
    <property type="entry name" value="Phosphodiest/P_Trfase"/>
</dbReference>
<accession>A0A2G8L588</accession>
<dbReference type="Proteomes" id="UP000230750">
    <property type="component" value="Unassembled WGS sequence"/>
</dbReference>
<dbReference type="InterPro" id="IPR044925">
    <property type="entry name" value="His-Me_finger_sf"/>
</dbReference>
<dbReference type="InterPro" id="IPR020821">
    <property type="entry name" value="ENPP1-3/EXOG-like_nuc-like"/>
</dbReference>
<dbReference type="EMBL" id="MRZV01000215">
    <property type="protein sequence ID" value="PIK55426.1"/>
    <property type="molecule type" value="Genomic_DNA"/>
</dbReference>
<dbReference type="OrthoDB" id="415411at2759"/>
<organism evidence="5 6">
    <name type="scientific">Stichopus japonicus</name>
    <name type="common">Sea cucumber</name>
    <dbReference type="NCBI Taxonomy" id="307972"/>
    <lineage>
        <taxon>Eukaryota</taxon>
        <taxon>Metazoa</taxon>
        <taxon>Echinodermata</taxon>
        <taxon>Eleutherozoa</taxon>
        <taxon>Echinozoa</taxon>
        <taxon>Holothuroidea</taxon>
        <taxon>Aspidochirotacea</taxon>
        <taxon>Aspidochirotida</taxon>
        <taxon>Stichopodidae</taxon>
        <taxon>Apostichopus</taxon>
    </lineage>
</organism>
<name>A0A2G8L588_STIJA</name>
<dbReference type="InterPro" id="IPR017850">
    <property type="entry name" value="Alkaline_phosphatase_core_sf"/>
</dbReference>
<dbReference type="STRING" id="307972.A0A2G8L588"/>
<dbReference type="Gene3D" id="3.40.720.10">
    <property type="entry name" value="Alkaline Phosphatase, subunit A"/>
    <property type="match status" value="1"/>
</dbReference>
<dbReference type="Pfam" id="PF01663">
    <property type="entry name" value="Phosphodiest"/>
    <property type="match status" value="1"/>
</dbReference>
<dbReference type="SMART" id="SM00477">
    <property type="entry name" value="NUC"/>
    <property type="match status" value="1"/>
</dbReference>
<keyword evidence="6" id="KW-1185">Reference proteome</keyword>
<keyword evidence="3" id="KW-1133">Transmembrane helix</keyword>
<evidence type="ECO:0000313" key="5">
    <source>
        <dbReference type="EMBL" id="PIK55426.1"/>
    </source>
</evidence>
<dbReference type="PANTHER" id="PTHR10151:SF114">
    <property type="entry name" value="ECTONUCLEOTIDE PYROPHOSPHATASE_PHOSPHODIESTERASE C27A7.3"/>
    <property type="match status" value="1"/>
</dbReference>
<sequence>MGGFLSTLFHSLPFLQAIIFMVILAIALALGLSLSNRSVDYSGAFAITLGQECNMVCEDPAKNGYSRRSTLMIALDGFRPEFMNDSWREIIPNIHRLAECGSVATKMEPSYPSTTYPNLYTLVTGLYPTIHGVISDYLERDGIAGAFDPRNNPQSLTLQNPGWYNGKPIWQIAKEQGVITGSHSWIGNSVQEQSIGGFNVDPNPHYYVQHNPDIDFHARIQSALNWFTLPSNKAKFVNIYMEEPGNTITQHGVSSDQVKTALEEVDDAIGLFMENLIRDDVTGCFDIVIVSTNGHLDVSCENTTYFDSILPNTLFYDSSTHGMNSMGFITPTAESPTDSDTVEELVTKLRGQNRPYDTYTLDTVPPKYHFYNKNRHEAALVIMNDWQTFASNQQNFETEMCTGARGGYSPSNPEMKGVLIGFGPSFKENFTRMEGFSNVEVYNLITELIDVHPEKNNGTHGVLNDLRSPEVTLTNVADDRSFFDPESSLCTFPTLDSDKDDKKTQANTGCQCGNDVLNNLGQQVTINQKDELLDISVGEAEIFIREVHAPFGAPGLIETDGAAGGHYCQLVQNNYMTIFENKLSIPLYVAYQLRQQSSQSELLESCYRYDVRLSPESSPTCRSYNSANIGSLPDDMQMAFLLQQSLAHSLDDEFNILITSNIVPMWKSFVDDVWSQMVNQLRSMASDRDILVVAGPAFDTNRDGTRDSYQDIAFRRCQDATQSVSLCPVEDLETVAYIFPHTKETIRGDSSIQDFMRTYQASVLDVERISGTFFFKSLAESNNEDNLKSLLALKMSTEPF</sequence>
<evidence type="ECO:0000256" key="3">
    <source>
        <dbReference type="SAM" id="Phobius"/>
    </source>
</evidence>
<proteinExistence type="predicted"/>
<feature type="domain" description="ENPP1-3/EXOG-like endonuclease/phosphodiesterase" evidence="4">
    <location>
        <begin position="572"/>
        <end position="781"/>
    </location>
</feature>
<keyword evidence="2" id="KW-0325">Glycoprotein</keyword>
<dbReference type="InterPro" id="IPR044929">
    <property type="entry name" value="DNA/RNA_non-sp_Endonuclease_sf"/>
</dbReference>
<dbReference type="AlphaFoldDB" id="A0A2G8L588"/>
<dbReference type="CDD" id="cd16018">
    <property type="entry name" value="Enpp"/>
    <property type="match status" value="1"/>
</dbReference>